<organism evidence="2 3">
    <name type="scientific">Desulfofustis limnaeus</name>
    <dbReference type="NCBI Taxonomy" id="2740163"/>
    <lineage>
        <taxon>Bacteria</taxon>
        <taxon>Pseudomonadati</taxon>
        <taxon>Thermodesulfobacteriota</taxon>
        <taxon>Desulfobulbia</taxon>
        <taxon>Desulfobulbales</taxon>
        <taxon>Desulfocapsaceae</taxon>
        <taxon>Desulfofustis</taxon>
    </lineage>
</organism>
<dbReference type="EMBL" id="AP025516">
    <property type="protein sequence ID" value="BDD87506.1"/>
    <property type="molecule type" value="Genomic_DNA"/>
</dbReference>
<dbReference type="Pfam" id="PF12146">
    <property type="entry name" value="Hydrolase_4"/>
    <property type="match status" value="1"/>
</dbReference>
<evidence type="ECO:0000313" key="3">
    <source>
        <dbReference type="Proteomes" id="UP000830055"/>
    </source>
</evidence>
<proteinExistence type="predicted"/>
<keyword evidence="3" id="KW-1185">Reference proteome</keyword>
<dbReference type="Proteomes" id="UP000830055">
    <property type="component" value="Chromosome"/>
</dbReference>
<dbReference type="InterPro" id="IPR029058">
    <property type="entry name" value="AB_hydrolase_fold"/>
</dbReference>
<evidence type="ECO:0000259" key="1">
    <source>
        <dbReference type="Pfam" id="PF12146"/>
    </source>
</evidence>
<dbReference type="InterPro" id="IPR051044">
    <property type="entry name" value="MAG_DAG_Lipase"/>
</dbReference>
<dbReference type="PRINTS" id="PR00111">
    <property type="entry name" value="ABHYDROLASE"/>
</dbReference>
<dbReference type="InterPro" id="IPR022742">
    <property type="entry name" value="Hydrolase_4"/>
</dbReference>
<dbReference type="InterPro" id="IPR000073">
    <property type="entry name" value="AB_hydrolase_1"/>
</dbReference>
<reference evidence="2 3" key="1">
    <citation type="submission" date="2022-01" db="EMBL/GenBank/DDBJ databases">
        <title>Desulfofustis limnae sp. nov., a novel mesophilic sulfate-reducing bacterium isolated from marsh soil.</title>
        <authorList>
            <person name="Watanabe M."/>
            <person name="Takahashi A."/>
            <person name="Kojima H."/>
            <person name="Fukui M."/>
        </authorList>
    </citation>
    <scope>NUCLEOTIDE SEQUENCE [LARGE SCALE GENOMIC DNA]</scope>
    <source>
        <strain evidence="2 3">PPLL</strain>
    </source>
</reference>
<dbReference type="PANTHER" id="PTHR11614">
    <property type="entry name" value="PHOSPHOLIPASE-RELATED"/>
    <property type="match status" value="1"/>
</dbReference>
<accession>A0ABN6M3P1</accession>
<evidence type="ECO:0000313" key="2">
    <source>
        <dbReference type="EMBL" id="BDD87506.1"/>
    </source>
</evidence>
<name>A0ABN6M3P1_9BACT</name>
<protein>
    <submittedName>
        <fullName evidence="2">Lysophospholipase L2</fullName>
    </submittedName>
</protein>
<feature type="domain" description="Serine aminopeptidase S33" evidence="1">
    <location>
        <begin position="41"/>
        <end position="296"/>
    </location>
</feature>
<dbReference type="RefSeq" id="WP_284154530.1">
    <property type="nucleotide sequence ID" value="NZ_AP025516.1"/>
</dbReference>
<dbReference type="SUPFAM" id="SSF53474">
    <property type="entry name" value="alpha/beta-Hydrolases"/>
    <property type="match status" value="1"/>
</dbReference>
<gene>
    <name evidence="2" type="primary">pldB</name>
    <name evidence="2" type="ORF">DPPLL_18710</name>
</gene>
<sequence>MNDPEHRKWSHWFAARYRVGYLPSAAGGRIRYARPIDLEQAAKVLICVSGRTEFLEKYLETAYDLRNSGYSLVMYDHSGQGGSDRLLADREKGHIDDFSLYVRDLRSVIDTVAGAGNRRQLMLLGHSMGGTIASLVLAEDPHLADGLVLTAPMLHINTGPWLPPLLVEMVVRVVCRLGGGEGYAWGTGPFAADLSFRDNPLTGDARRYARMQRLMAADNRRLALGGPTFGWLRAAYEAMRRIRRAAADVTCPVLLLMGLADRVVGLPAVEAFNRDLPAGWLVRYAGGRHELLVEQDAVRNRVVEDVVLFLGSL</sequence>
<dbReference type="Gene3D" id="3.40.50.1820">
    <property type="entry name" value="alpha/beta hydrolase"/>
    <property type="match status" value="1"/>
</dbReference>